<reference evidence="3" key="2">
    <citation type="submission" date="2015-01" db="EMBL/GenBank/DDBJ databases">
        <title>Evolutionary Origins and Diversification of the Mycorrhizal Mutualists.</title>
        <authorList>
            <consortium name="DOE Joint Genome Institute"/>
            <consortium name="Mycorrhizal Genomics Consortium"/>
            <person name="Kohler A."/>
            <person name="Kuo A."/>
            <person name="Nagy L.G."/>
            <person name="Floudas D."/>
            <person name="Copeland A."/>
            <person name="Barry K.W."/>
            <person name="Cichocki N."/>
            <person name="Veneault-Fourrey C."/>
            <person name="LaButti K."/>
            <person name="Lindquist E.A."/>
            <person name="Lipzen A."/>
            <person name="Lundell T."/>
            <person name="Morin E."/>
            <person name="Murat C."/>
            <person name="Riley R."/>
            <person name="Ohm R."/>
            <person name="Sun H."/>
            <person name="Tunlid A."/>
            <person name="Henrissat B."/>
            <person name="Grigoriev I.V."/>
            <person name="Hibbett D.S."/>
            <person name="Martin F."/>
        </authorList>
    </citation>
    <scope>NUCLEOTIDE SEQUENCE [LARGE SCALE GENOMIC DNA]</scope>
    <source>
        <strain evidence="3">MUT 4182</strain>
    </source>
</reference>
<keyword evidence="1" id="KW-0812">Transmembrane</keyword>
<feature type="transmembrane region" description="Helical" evidence="1">
    <location>
        <begin position="60"/>
        <end position="83"/>
    </location>
</feature>
<organism evidence="2 3">
    <name type="scientific">Tulasnella calospora MUT 4182</name>
    <dbReference type="NCBI Taxonomy" id="1051891"/>
    <lineage>
        <taxon>Eukaryota</taxon>
        <taxon>Fungi</taxon>
        <taxon>Dikarya</taxon>
        <taxon>Basidiomycota</taxon>
        <taxon>Agaricomycotina</taxon>
        <taxon>Agaricomycetes</taxon>
        <taxon>Cantharellales</taxon>
        <taxon>Tulasnellaceae</taxon>
        <taxon>Tulasnella</taxon>
    </lineage>
</organism>
<name>A0A0C3ME60_9AGAM</name>
<accession>A0A0C3ME60</accession>
<keyword evidence="1" id="KW-0472">Membrane</keyword>
<dbReference type="EMBL" id="KN822958">
    <property type="protein sequence ID" value="KIO32052.1"/>
    <property type="molecule type" value="Genomic_DNA"/>
</dbReference>
<proteinExistence type="predicted"/>
<gene>
    <name evidence="2" type="ORF">M407DRAFT_118793</name>
</gene>
<evidence type="ECO:0000313" key="2">
    <source>
        <dbReference type="EMBL" id="KIO32052.1"/>
    </source>
</evidence>
<protein>
    <submittedName>
        <fullName evidence="2">Uncharacterized protein</fullName>
    </submittedName>
</protein>
<dbReference type="HOGENOM" id="CLU_2529123_0_0_1"/>
<evidence type="ECO:0000313" key="3">
    <source>
        <dbReference type="Proteomes" id="UP000054248"/>
    </source>
</evidence>
<reference evidence="2 3" key="1">
    <citation type="submission" date="2014-04" db="EMBL/GenBank/DDBJ databases">
        <authorList>
            <consortium name="DOE Joint Genome Institute"/>
            <person name="Kuo A."/>
            <person name="Girlanda M."/>
            <person name="Perotto S."/>
            <person name="Kohler A."/>
            <person name="Nagy L.G."/>
            <person name="Floudas D."/>
            <person name="Copeland A."/>
            <person name="Barry K.W."/>
            <person name="Cichocki N."/>
            <person name="Veneault-Fourrey C."/>
            <person name="LaButti K."/>
            <person name="Lindquist E.A."/>
            <person name="Lipzen A."/>
            <person name="Lundell T."/>
            <person name="Morin E."/>
            <person name="Murat C."/>
            <person name="Sun H."/>
            <person name="Tunlid A."/>
            <person name="Henrissat B."/>
            <person name="Grigoriev I.V."/>
            <person name="Hibbett D.S."/>
            <person name="Martin F."/>
            <person name="Nordberg H.P."/>
            <person name="Cantor M.N."/>
            <person name="Hua S.X."/>
        </authorList>
    </citation>
    <scope>NUCLEOTIDE SEQUENCE [LARGE SCALE GENOMIC DNA]</scope>
    <source>
        <strain evidence="2 3">MUT 4182</strain>
    </source>
</reference>
<keyword evidence="3" id="KW-1185">Reference proteome</keyword>
<keyword evidence="1" id="KW-1133">Transmembrane helix</keyword>
<dbReference type="Proteomes" id="UP000054248">
    <property type="component" value="Unassembled WGS sequence"/>
</dbReference>
<evidence type="ECO:0000256" key="1">
    <source>
        <dbReference type="SAM" id="Phobius"/>
    </source>
</evidence>
<sequence length="84" mass="9794">MYYRVGTLTAILPNIIRQLQRDLDARLTSIVAAVWSRVINLDNHQNLDNHHHPIVPGRPLGLLAVIFLLECFPIDCFFLHLFFW</sequence>
<dbReference type="AlphaFoldDB" id="A0A0C3ME60"/>